<evidence type="ECO:0000313" key="2">
    <source>
        <dbReference type="EMBL" id="MDQ2255727.1"/>
    </source>
</evidence>
<sequence>MLTGYKFESIRTLHTENVIAWEMLSTAKPHVNLELYFRAMSFAQRKQHFFAQLRHAMSCNAQGKYYLNATSDLLLEESFHTRLILETPRPEQLAIEVTDLEQIVQLNTKDTHTLRQRIASLRQWGVEVWADDVFEAILPQLLACQFLFYGVKIDKQAFWSGRTETEHFLHLTQRCKSLASKVLIEGIETFADFALARASAADYGQGYLWNK</sequence>
<dbReference type="PROSITE" id="PS50883">
    <property type="entry name" value="EAL"/>
    <property type="match status" value="1"/>
</dbReference>
<organism evidence="2 3">
    <name type="scientific">Enterobacter soli</name>
    <dbReference type="NCBI Taxonomy" id="885040"/>
    <lineage>
        <taxon>Bacteria</taxon>
        <taxon>Pseudomonadati</taxon>
        <taxon>Pseudomonadota</taxon>
        <taxon>Gammaproteobacteria</taxon>
        <taxon>Enterobacterales</taxon>
        <taxon>Enterobacteriaceae</taxon>
        <taxon>Enterobacter</taxon>
    </lineage>
</organism>
<dbReference type="Pfam" id="PF00563">
    <property type="entry name" value="EAL"/>
    <property type="match status" value="1"/>
</dbReference>
<proteinExistence type="predicted"/>
<gene>
    <name evidence="2" type="ORF">RBJ67_06175</name>
</gene>
<evidence type="ECO:0000259" key="1">
    <source>
        <dbReference type="PROSITE" id="PS50883"/>
    </source>
</evidence>
<dbReference type="Proteomes" id="UP001225042">
    <property type="component" value="Unassembled WGS sequence"/>
</dbReference>
<dbReference type="Gene3D" id="3.20.20.450">
    <property type="entry name" value="EAL domain"/>
    <property type="match status" value="1"/>
</dbReference>
<dbReference type="InterPro" id="IPR035919">
    <property type="entry name" value="EAL_sf"/>
</dbReference>
<dbReference type="RefSeq" id="WP_306682651.1">
    <property type="nucleotide sequence ID" value="NZ_JAVDKR010000002.1"/>
</dbReference>
<protein>
    <submittedName>
        <fullName evidence="2">EAL domain-containing protein</fullName>
    </submittedName>
</protein>
<dbReference type="InterPro" id="IPR001633">
    <property type="entry name" value="EAL_dom"/>
</dbReference>
<comment type="caution">
    <text evidence="2">The sequence shown here is derived from an EMBL/GenBank/DDBJ whole genome shotgun (WGS) entry which is preliminary data.</text>
</comment>
<feature type="domain" description="EAL" evidence="1">
    <location>
        <begin position="1"/>
        <end position="211"/>
    </location>
</feature>
<keyword evidence="3" id="KW-1185">Reference proteome</keyword>
<dbReference type="SUPFAM" id="SSF141868">
    <property type="entry name" value="EAL domain-like"/>
    <property type="match status" value="1"/>
</dbReference>
<reference evidence="2 3" key="1">
    <citation type="submission" date="2023-08" db="EMBL/GenBank/DDBJ databases">
        <authorList>
            <person name="Dale J."/>
        </authorList>
    </citation>
    <scope>NUCLEOTIDE SEQUENCE [LARGE SCALE GENOMIC DNA]</scope>
    <source>
        <strain evidence="2 3">2023EL-00788</strain>
    </source>
</reference>
<accession>A0AAW8H739</accession>
<name>A0AAW8H739_9ENTR</name>
<dbReference type="EMBL" id="JAVDKS010000002">
    <property type="protein sequence ID" value="MDQ2255727.1"/>
    <property type="molecule type" value="Genomic_DNA"/>
</dbReference>
<evidence type="ECO:0000313" key="3">
    <source>
        <dbReference type="Proteomes" id="UP001225042"/>
    </source>
</evidence>
<dbReference type="AlphaFoldDB" id="A0AAW8H739"/>